<evidence type="ECO:0000256" key="1">
    <source>
        <dbReference type="SAM" id="MobiDB-lite"/>
    </source>
</evidence>
<sequence>MYINPYSTHANHSSPLHQHLLERPSCSSLLSANLPATHQLHLRNGGQVLLRRQQRREHHEGHPGAYAPSGGRGSGARPVRVVHEQVSQADHGQWHLGERRRDRSFGFGGHSDGPGDRHHWCAPVRGLLGPGGRDGARGRVRRRVLEGDGGQSVGASLRVAAHRAGLGDRRAPGGPLNIRNTSS</sequence>
<dbReference type="AlphaFoldDB" id="A0A8T0JAM0"/>
<dbReference type="EMBL" id="CM026421">
    <property type="protein sequence ID" value="KAG0592960.1"/>
    <property type="molecule type" value="Genomic_DNA"/>
</dbReference>
<organism evidence="2 3">
    <name type="scientific">Ceratodon purpureus</name>
    <name type="common">Fire moss</name>
    <name type="synonym">Dicranum purpureum</name>
    <dbReference type="NCBI Taxonomy" id="3225"/>
    <lineage>
        <taxon>Eukaryota</taxon>
        <taxon>Viridiplantae</taxon>
        <taxon>Streptophyta</taxon>
        <taxon>Embryophyta</taxon>
        <taxon>Bryophyta</taxon>
        <taxon>Bryophytina</taxon>
        <taxon>Bryopsida</taxon>
        <taxon>Dicranidae</taxon>
        <taxon>Pseudoditrichales</taxon>
        <taxon>Ditrichaceae</taxon>
        <taxon>Ceratodon</taxon>
    </lineage>
</organism>
<protein>
    <submittedName>
        <fullName evidence="2">Uncharacterized protein</fullName>
    </submittedName>
</protein>
<feature type="region of interest" description="Disordered" evidence="1">
    <location>
        <begin position="163"/>
        <end position="183"/>
    </location>
</feature>
<reference evidence="2" key="1">
    <citation type="submission" date="2020-06" db="EMBL/GenBank/DDBJ databases">
        <title>WGS assembly of Ceratodon purpureus strain R40.</title>
        <authorList>
            <person name="Carey S.B."/>
            <person name="Jenkins J."/>
            <person name="Shu S."/>
            <person name="Lovell J.T."/>
            <person name="Sreedasyam A."/>
            <person name="Maumus F."/>
            <person name="Tiley G.P."/>
            <person name="Fernandez-Pozo N."/>
            <person name="Barry K."/>
            <person name="Chen C."/>
            <person name="Wang M."/>
            <person name="Lipzen A."/>
            <person name="Daum C."/>
            <person name="Saski C.A."/>
            <person name="Payton A.C."/>
            <person name="Mcbreen J.C."/>
            <person name="Conrad R.E."/>
            <person name="Kollar L.M."/>
            <person name="Olsson S."/>
            <person name="Huttunen S."/>
            <person name="Landis J.B."/>
            <person name="Wickett N.J."/>
            <person name="Johnson M.G."/>
            <person name="Rensing S.A."/>
            <person name="Grimwood J."/>
            <person name="Schmutz J."/>
            <person name="Mcdaniel S.F."/>
        </authorList>
    </citation>
    <scope>NUCLEOTIDE SEQUENCE</scope>
    <source>
        <strain evidence="2">R40</strain>
    </source>
</reference>
<feature type="region of interest" description="Disordered" evidence="1">
    <location>
        <begin position="54"/>
        <end position="77"/>
    </location>
</feature>
<comment type="caution">
    <text evidence="2">The sequence shown here is derived from an EMBL/GenBank/DDBJ whole genome shotgun (WGS) entry which is preliminary data.</text>
</comment>
<proteinExistence type="predicted"/>
<dbReference type="Proteomes" id="UP000822688">
    <property type="component" value="Chromosome 1"/>
</dbReference>
<keyword evidence="3" id="KW-1185">Reference proteome</keyword>
<evidence type="ECO:0000313" key="3">
    <source>
        <dbReference type="Proteomes" id="UP000822688"/>
    </source>
</evidence>
<name>A0A8T0JAM0_CERPU</name>
<accession>A0A8T0JAM0</accession>
<gene>
    <name evidence="2" type="ORF">KC19_1G293600</name>
</gene>
<evidence type="ECO:0000313" key="2">
    <source>
        <dbReference type="EMBL" id="KAG0592960.1"/>
    </source>
</evidence>